<gene>
    <name evidence="5" type="ORF">BJ970_006473</name>
</gene>
<dbReference type="CDD" id="cd05233">
    <property type="entry name" value="SDR_c"/>
    <property type="match status" value="1"/>
</dbReference>
<feature type="domain" description="Ketoreductase" evidence="4">
    <location>
        <begin position="7"/>
        <end position="192"/>
    </location>
</feature>
<name>A0A840QDL8_9PSEU</name>
<evidence type="ECO:0000313" key="5">
    <source>
        <dbReference type="EMBL" id="MBB5158874.1"/>
    </source>
</evidence>
<dbReference type="InterPro" id="IPR057326">
    <property type="entry name" value="KR_dom"/>
</dbReference>
<comment type="similarity">
    <text evidence="1 3">Belongs to the short-chain dehydrogenases/reductases (SDR) family.</text>
</comment>
<dbReference type="Gene3D" id="3.40.50.720">
    <property type="entry name" value="NAD(P)-binding Rossmann-like Domain"/>
    <property type="match status" value="1"/>
</dbReference>
<dbReference type="PRINTS" id="PR00080">
    <property type="entry name" value="SDRFAMILY"/>
</dbReference>
<accession>A0A840QDL8</accession>
<dbReference type="InterPro" id="IPR020904">
    <property type="entry name" value="Sc_DH/Rdtase_CS"/>
</dbReference>
<proteinExistence type="inferred from homology"/>
<reference evidence="5 6" key="1">
    <citation type="submission" date="2020-08" db="EMBL/GenBank/DDBJ databases">
        <title>Sequencing the genomes of 1000 actinobacteria strains.</title>
        <authorList>
            <person name="Klenk H.-P."/>
        </authorList>
    </citation>
    <scope>NUCLEOTIDE SEQUENCE [LARGE SCALE GENOMIC DNA]</scope>
    <source>
        <strain evidence="5 6">DSM 45584</strain>
    </source>
</reference>
<dbReference type="SUPFAM" id="SSF51735">
    <property type="entry name" value="NAD(P)-binding Rossmann-fold domains"/>
    <property type="match status" value="1"/>
</dbReference>
<protein>
    <submittedName>
        <fullName evidence="5">NADP-dependent 3-hydroxy acid dehydrogenase YdfG</fullName>
    </submittedName>
</protein>
<dbReference type="GO" id="GO:0016491">
    <property type="term" value="F:oxidoreductase activity"/>
    <property type="evidence" value="ECO:0007669"/>
    <property type="project" value="UniProtKB-KW"/>
</dbReference>
<dbReference type="Pfam" id="PF00106">
    <property type="entry name" value="adh_short"/>
    <property type="match status" value="1"/>
</dbReference>
<dbReference type="PANTHER" id="PTHR44196:SF1">
    <property type="entry name" value="DEHYDROGENASE_REDUCTASE SDR FAMILY MEMBER 7B"/>
    <property type="match status" value="1"/>
</dbReference>
<sequence>MELAKGNVAVVTGAANGIGRALASSLVERGIHVVLADIDDASLRRTAGELPGEVRSRVVDVSDLAQMEDLARFTLAEFDRVDLVINNAGITGIGAGPCWTVRPDDWDLAWSVNVGGVVNGIRAFVPHLVEADRGHVVNVASIAGLVTRPFVAAYTASKSAVVALSESLRGELSGIGSGVGVSVVCPGPVRTRFFEYLAAGPQGCPDYFARSNRLVATLPASLQAELGEAMVGAAASALAPQQAAQVIVDAVTADRFLILTDLDSGREVEQTWEKRLAEVRER</sequence>
<dbReference type="InterPro" id="IPR002347">
    <property type="entry name" value="SDR_fam"/>
</dbReference>
<evidence type="ECO:0000256" key="1">
    <source>
        <dbReference type="ARBA" id="ARBA00006484"/>
    </source>
</evidence>
<dbReference type="PROSITE" id="PS00061">
    <property type="entry name" value="ADH_SHORT"/>
    <property type="match status" value="1"/>
</dbReference>
<keyword evidence="6" id="KW-1185">Reference proteome</keyword>
<dbReference type="AlphaFoldDB" id="A0A840QDL8"/>
<dbReference type="Proteomes" id="UP000584374">
    <property type="component" value="Unassembled WGS sequence"/>
</dbReference>
<dbReference type="GO" id="GO:0016020">
    <property type="term" value="C:membrane"/>
    <property type="evidence" value="ECO:0007669"/>
    <property type="project" value="TreeGrafter"/>
</dbReference>
<keyword evidence="2" id="KW-0560">Oxidoreductase</keyword>
<dbReference type="InterPro" id="IPR036291">
    <property type="entry name" value="NAD(P)-bd_dom_sf"/>
</dbReference>
<dbReference type="SMART" id="SM00822">
    <property type="entry name" value="PKS_KR"/>
    <property type="match status" value="1"/>
</dbReference>
<evidence type="ECO:0000256" key="2">
    <source>
        <dbReference type="ARBA" id="ARBA00023002"/>
    </source>
</evidence>
<dbReference type="EMBL" id="JACHIW010000002">
    <property type="protein sequence ID" value="MBB5158874.1"/>
    <property type="molecule type" value="Genomic_DNA"/>
</dbReference>
<dbReference type="RefSeq" id="WP_184730921.1">
    <property type="nucleotide sequence ID" value="NZ_JACHIW010000002.1"/>
</dbReference>
<evidence type="ECO:0000256" key="3">
    <source>
        <dbReference type="RuleBase" id="RU000363"/>
    </source>
</evidence>
<evidence type="ECO:0000313" key="6">
    <source>
        <dbReference type="Proteomes" id="UP000584374"/>
    </source>
</evidence>
<evidence type="ECO:0000259" key="4">
    <source>
        <dbReference type="SMART" id="SM00822"/>
    </source>
</evidence>
<dbReference type="PRINTS" id="PR00081">
    <property type="entry name" value="GDHRDH"/>
</dbReference>
<dbReference type="PANTHER" id="PTHR44196">
    <property type="entry name" value="DEHYDROGENASE/REDUCTASE SDR FAMILY MEMBER 7B"/>
    <property type="match status" value="1"/>
</dbReference>
<organism evidence="5 6">
    <name type="scientific">Saccharopolyspora phatthalungensis</name>
    <dbReference type="NCBI Taxonomy" id="664693"/>
    <lineage>
        <taxon>Bacteria</taxon>
        <taxon>Bacillati</taxon>
        <taxon>Actinomycetota</taxon>
        <taxon>Actinomycetes</taxon>
        <taxon>Pseudonocardiales</taxon>
        <taxon>Pseudonocardiaceae</taxon>
        <taxon>Saccharopolyspora</taxon>
    </lineage>
</organism>
<comment type="caution">
    <text evidence="5">The sequence shown here is derived from an EMBL/GenBank/DDBJ whole genome shotgun (WGS) entry which is preliminary data.</text>
</comment>